<gene>
    <name evidence="2" type="ORF">CBF31_02465</name>
</gene>
<feature type="transmembrane region" description="Helical" evidence="1">
    <location>
        <begin position="48"/>
        <end position="72"/>
    </location>
</feature>
<feature type="transmembrane region" description="Helical" evidence="1">
    <location>
        <begin position="15"/>
        <end position="36"/>
    </location>
</feature>
<name>A0A430ACG5_9ENTE</name>
<evidence type="ECO:0000313" key="3">
    <source>
        <dbReference type="Proteomes" id="UP000287101"/>
    </source>
</evidence>
<sequence length="184" mass="20530">MDESITFKMDRFKSFWVLVLGLAFFILGAVLTLKSYSLSVGDKVECCVLISVGVTLVGASLFVIVLGLIGVIKSPSIITFDQSEVIYYYSFLHATHKKLILSWSDIEDIRLKSLSYLKKTELDEIPTESDFITVIVKKGVLDKKIAGRKMLVVNNKLSISTGLLSDFSSKRLGEALKTYQTLDF</sequence>
<organism evidence="2 3">
    <name type="scientific">Vagococcus fessus</name>
    <dbReference type="NCBI Taxonomy" id="120370"/>
    <lineage>
        <taxon>Bacteria</taxon>
        <taxon>Bacillati</taxon>
        <taxon>Bacillota</taxon>
        <taxon>Bacilli</taxon>
        <taxon>Lactobacillales</taxon>
        <taxon>Enterococcaceae</taxon>
        <taxon>Vagococcus</taxon>
    </lineage>
</organism>
<protein>
    <submittedName>
        <fullName evidence="2">Uncharacterized protein</fullName>
    </submittedName>
</protein>
<keyword evidence="3" id="KW-1185">Reference proteome</keyword>
<accession>A0A430ACG5</accession>
<reference evidence="2 3" key="1">
    <citation type="submission" date="2017-05" db="EMBL/GenBank/DDBJ databases">
        <title>Vagococcus spp. assemblies.</title>
        <authorList>
            <person name="Gulvik C.A."/>
        </authorList>
    </citation>
    <scope>NUCLEOTIDE SEQUENCE [LARGE SCALE GENOMIC DNA]</scope>
    <source>
        <strain evidence="2 3">CCUG 41755</strain>
    </source>
</reference>
<dbReference type="Proteomes" id="UP000287101">
    <property type="component" value="Unassembled WGS sequence"/>
</dbReference>
<dbReference type="EMBL" id="NGJY01000001">
    <property type="protein sequence ID" value="RSU04904.1"/>
    <property type="molecule type" value="Genomic_DNA"/>
</dbReference>
<keyword evidence="1" id="KW-0812">Transmembrane</keyword>
<evidence type="ECO:0000256" key="1">
    <source>
        <dbReference type="SAM" id="Phobius"/>
    </source>
</evidence>
<dbReference type="AlphaFoldDB" id="A0A430ACG5"/>
<dbReference type="RefSeq" id="WP_126830635.1">
    <property type="nucleotide sequence ID" value="NZ_CBCRYB010000012.1"/>
</dbReference>
<comment type="caution">
    <text evidence="2">The sequence shown here is derived from an EMBL/GenBank/DDBJ whole genome shotgun (WGS) entry which is preliminary data.</text>
</comment>
<keyword evidence="1" id="KW-1133">Transmembrane helix</keyword>
<proteinExistence type="predicted"/>
<keyword evidence="1" id="KW-0472">Membrane</keyword>
<evidence type="ECO:0000313" key="2">
    <source>
        <dbReference type="EMBL" id="RSU04904.1"/>
    </source>
</evidence>